<name>A0A7J7I6K7_CAMSI</name>
<organism evidence="2 3">
    <name type="scientific">Camellia sinensis</name>
    <name type="common">Tea plant</name>
    <name type="synonym">Thea sinensis</name>
    <dbReference type="NCBI Taxonomy" id="4442"/>
    <lineage>
        <taxon>Eukaryota</taxon>
        <taxon>Viridiplantae</taxon>
        <taxon>Streptophyta</taxon>
        <taxon>Embryophyta</taxon>
        <taxon>Tracheophyta</taxon>
        <taxon>Spermatophyta</taxon>
        <taxon>Magnoliopsida</taxon>
        <taxon>eudicotyledons</taxon>
        <taxon>Gunneridae</taxon>
        <taxon>Pentapetalae</taxon>
        <taxon>asterids</taxon>
        <taxon>Ericales</taxon>
        <taxon>Theaceae</taxon>
        <taxon>Camellia</taxon>
    </lineage>
</organism>
<reference evidence="3" key="1">
    <citation type="journal article" date="2020" name="Nat. Commun.">
        <title>Genome assembly of wild tea tree DASZ reveals pedigree and selection history of tea varieties.</title>
        <authorList>
            <person name="Zhang W."/>
            <person name="Zhang Y."/>
            <person name="Qiu H."/>
            <person name="Guo Y."/>
            <person name="Wan H."/>
            <person name="Zhang X."/>
            <person name="Scossa F."/>
            <person name="Alseekh S."/>
            <person name="Zhang Q."/>
            <person name="Wang P."/>
            <person name="Xu L."/>
            <person name="Schmidt M.H."/>
            <person name="Jia X."/>
            <person name="Li D."/>
            <person name="Zhu A."/>
            <person name="Guo F."/>
            <person name="Chen W."/>
            <person name="Ni D."/>
            <person name="Usadel B."/>
            <person name="Fernie A.R."/>
            <person name="Wen W."/>
        </authorList>
    </citation>
    <scope>NUCLEOTIDE SEQUENCE [LARGE SCALE GENOMIC DNA]</scope>
    <source>
        <strain evidence="3">cv. G240</strain>
    </source>
</reference>
<gene>
    <name evidence="2" type="ORF">HYC85_001778</name>
</gene>
<proteinExistence type="predicted"/>
<dbReference type="EMBL" id="JACBKZ010000001">
    <property type="protein sequence ID" value="KAF5960569.1"/>
    <property type="molecule type" value="Genomic_DNA"/>
</dbReference>
<evidence type="ECO:0000313" key="3">
    <source>
        <dbReference type="Proteomes" id="UP000593564"/>
    </source>
</evidence>
<accession>A0A7J7I6K7</accession>
<keyword evidence="3" id="KW-1185">Reference proteome</keyword>
<evidence type="ECO:0000256" key="1">
    <source>
        <dbReference type="SAM" id="MobiDB-lite"/>
    </source>
</evidence>
<evidence type="ECO:0000313" key="2">
    <source>
        <dbReference type="EMBL" id="KAF5960569.1"/>
    </source>
</evidence>
<sequence>MIIKHKLIITPFDEAKAANGKNDLAVEVVGVDKILMILISSTEGVSSRAKDVIRDSKSPALLVLGQTKSGLSLDQGESVDDTEVISFLLSTKIIPLCLRTMEMGSELSKTGPTEKDSSSEAVSGKESPDLAVELDPDDKDDTDQDDEGSDDCEQKSCQLGARQYKHLIAIHAGKPKNELKEALRAGIGKIKCLSLSETTPEKAA</sequence>
<reference evidence="2 3" key="2">
    <citation type="submission" date="2020-07" db="EMBL/GenBank/DDBJ databases">
        <title>Genome assembly of wild tea tree DASZ reveals pedigree and selection history of tea varieties.</title>
        <authorList>
            <person name="Zhang W."/>
        </authorList>
    </citation>
    <scope>NUCLEOTIDE SEQUENCE [LARGE SCALE GENOMIC DNA]</scope>
    <source>
        <strain evidence="3">cv. G240</strain>
        <tissue evidence="2">Leaf</tissue>
    </source>
</reference>
<dbReference type="InterPro" id="IPR011989">
    <property type="entry name" value="ARM-like"/>
</dbReference>
<dbReference type="Proteomes" id="UP000593564">
    <property type="component" value="Unassembled WGS sequence"/>
</dbReference>
<feature type="region of interest" description="Disordered" evidence="1">
    <location>
        <begin position="105"/>
        <end position="154"/>
    </location>
</feature>
<protein>
    <submittedName>
        <fullName evidence="2">Uncharacterized protein</fullName>
    </submittedName>
</protein>
<comment type="caution">
    <text evidence="2">The sequence shown here is derived from an EMBL/GenBank/DDBJ whole genome shotgun (WGS) entry which is preliminary data.</text>
</comment>
<feature type="compositionally biased region" description="Acidic residues" evidence="1">
    <location>
        <begin position="132"/>
        <end position="151"/>
    </location>
</feature>
<dbReference type="AlphaFoldDB" id="A0A7J7I6K7"/>
<dbReference type="Gene3D" id="1.25.10.10">
    <property type="entry name" value="Leucine-rich Repeat Variant"/>
    <property type="match status" value="1"/>
</dbReference>